<dbReference type="CDD" id="cd02440">
    <property type="entry name" value="AdoMet_MTases"/>
    <property type="match status" value="1"/>
</dbReference>
<keyword evidence="2" id="KW-0808">Transferase</keyword>
<dbReference type="Pfam" id="PF13649">
    <property type="entry name" value="Methyltransf_25"/>
    <property type="match status" value="1"/>
</dbReference>
<dbReference type="GO" id="GO:0032259">
    <property type="term" value="P:methylation"/>
    <property type="evidence" value="ECO:0007669"/>
    <property type="project" value="UniProtKB-KW"/>
</dbReference>
<name>A0A0F7KG51_9PROT</name>
<evidence type="ECO:0000313" key="5">
    <source>
        <dbReference type="Proteomes" id="UP000324176"/>
    </source>
</evidence>
<dbReference type="KEGG" id="nco:AAW31_04240"/>
<dbReference type="AlphaFoldDB" id="A0A0F7KG51"/>
<keyword evidence="2" id="KW-0489">Methyltransferase</keyword>
<dbReference type="Gene3D" id="3.40.50.150">
    <property type="entry name" value="Vaccinia Virus protein VP39"/>
    <property type="match status" value="1"/>
</dbReference>
<dbReference type="InterPro" id="IPR029063">
    <property type="entry name" value="SAM-dependent_MTases_sf"/>
</dbReference>
<reference evidence="4" key="1">
    <citation type="submission" date="2015-05" db="EMBL/GenBank/DDBJ databases">
        <title>Draft genome of Nitrosomonas communis strain Nm2.</title>
        <authorList>
            <person name="Kozlowski J.A."/>
            <person name="Kits K.D."/>
            <person name="Stein L.Y."/>
        </authorList>
    </citation>
    <scope>NUCLEOTIDE SEQUENCE [LARGE SCALE GENOMIC DNA]</scope>
    <source>
        <strain evidence="4">Nm2</strain>
    </source>
</reference>
<dbReference type="EMBL" id="CP011451">
    <property type="protein sequence ID" value="AKH39455.1"/>
    <property type="molecule type" value="Genomic_DNA"/>
</dbReference>
<gene>
    <name evidence="2" type="ORF">AAW31_04240</name>
    <name evidence="3" type="ORF">BCL69_105113</name>
</gene>
<proteinExistence type="predicted"/>
<sequence>MKKHSHYIPAFHFHWLTRWYDPMMRLFFHEERVKTALIAQAHVQPGQNVLDVGCGTGTLAMLIKQTQPNVTVYGLDVDPQVLDIARSKAEQAGESIVLQQGRATCLPYPNGCFDHVFASLVLHHLTRQDKQQMLREVFRILKPGGELHVADFSRPHDPGMWLISLIVRWFEEVHDHILGLLPVFMTDIGFNPVEETTCYRTLLGTVASYRAGKPIN</sequence>
<organism evidence="2 4">
    <name type="scientific">Nitrosomonas communis</name>
    <dbReference type="NCBI Taxonomy" id="44574"/>
    <lineage>
        <taxon>Bacteria</taxon>
        <taxon>Pseudomonadati</taxon>
        <taxon>Pseudomonadota</taxon>
        <taxon>Betaproteobacteria</taxon>
        <taxon>Nitrosomonadales</taxon>
        <taxon>Nitrosomonadaceae</taxon>
        <taxon>Nitrosomonas</taxon>
    </lineage>
</organism>
<dbReference type="RefSeq" id="WP_046851502.1">
    <property type="nucleotide sequence ID" value="NZ_CBDIPD010000065.1"/>
</dbReference>
<evidence type="ECO:0000313" key="3">
    <source>
        <dbReference type="EMBL" id="TYP81232.1"/>
    </source>
</evidence>
<dbReference type="Proteomes" id="UP000034156">
    <property type="component" value="Chromosome"/>
</dbReference>
<reference evidence="2 4" key="2">
    <citation type="journal article" date="2016" name="Genome Announc.">
        <title>Genome Sequence of Nitrosomonas communis Strain Nm2, a Mesophilic Ammonia-Oxidizing Bacterium Isolated from Mediterranean Soil.</title>
        <authorList>
            <person name="Kozlowski J.A."/>
            <person name="Kits K.D."/>
            <person name="Stein L.Y."/>
        </authorList>
    </citation>
    <scope>NUCLEOTIDE SEQUENCE [LARGE SCALE GENOMIC DNA]</scope>
    <source>
        <strain evidence="2 4">Nm2</strain>
    </source>
</reference>
<dbReference type="PANTHER" id="PTHR42912:SF93">
    <property type="entry name" value="N6-ADENOSINE-METHYLTRANSFERASE TMT1A"/>
    <property type="match status" value="1"/>
</dbReference>
<dbReference type="InterPro" id="IPR041698">
    <property type="entry name" value="Methyltransf_25"/>
</dbReference>
<dbReference type="InterPro" id="IPR050508">
    <property type="entry name" value="Methyltransf_Superfamily"/>
</dbReference>
<protein>
    <submittedName>
        <fullName evidence="3">Methyltransferase family protein</fullName>
    </submittedName>
    <submittedName>
        <fullName evidence="2">Methyltransferase type 11</fullName>
    </submittedName>
</protein>
<dbReference type="PATRIC" id="fig|44574.3.peg.1013"/>
<dbReference type="PANTHER" id="PTHR42912">
    <property type="entry name" value="METHYLTRANSFERASE"/>
    <property type="match status" value="1"/>
</dbReference>
<evidence type="ECO:0000313" key="2">
    <source>
        <dbReference type="EMBL" id="AKH39455.1"/>
    </source>
</evidence>
<dbReference type="SUPFAM" id="SSF53335">
    <property type="entry name" value="S-adenosyl-L-methionine-dependent methyltransferases"/>
    <property type="match status" value="1"/>
</dbReference>
<keyword evidence="4" id="KW-1185">Reference proteome</keyword>
<dbReference type="OrthoDB" id="8595155at2"/>
<dbReference type="GO" id="GO:0008168">
    <property type="term" value="F:methyltransferase activity"/>
    <property type="evidence" value="ECO:0007669"/>
    <property type="project" value="UniProtKB-KW"/>
</dbReference>
<accession>A0A0F7KG51</accession>
<dbReference type="EMBL" id="VNHT01000051">
    <property type="protein sequence ID" value="TYP81232.1"/>
    <property type="molecule type" value="Genomic_DNA"/>
</dbReference>
<reference evidence="3 5" key="3">
    <citation type="submission" date="2019-07" db="EMBL/GenBank/DDBJ databases">
        <title>Active sludge and wastewater microbial communities from Klosterneuburg, Austria.</title>
        <authorList>
            <person name="Wagner M."/>
        </authorList>
    </citation>
    <scope>NUCLEOTIDE SEQUENCE [LARGE SCALE GENOMIC DNA]</scope>
    <source>
        <strain evidence="3 5">Nm2</strain>
    </source>
</reference>
<feature type="domain" description="Methyltransferase" evidence="1">
    <location>
        <begin position="49"/>
        <end position="145"/>
    </location>
</feature>
<evidence type="ECO:0000259" key="1">
    <source>
        <dbReference type="Pfam" id="PF13649"/>
    </source>
</evidence>
<evidence type="ECO:0000313" key="4">
    <source>
        <dbReference type="Proteomes" id="UP000034156"/>
    </source>
</evidence>
<dbReference type="Proteomes" id="UP000324176">
    <property type="component" value="Unassembled WGS sequence"/>
</dbReference>